<dbReference type="EnsemblPlants" id="RCW18786">
    <property type="protein sequence ID" value="RCW18786"/>
    <property type="gene ID" value="GLYMA_19G047400"/>
</dbReference>
<dbReference type="InterPro" id="IPR051044">
    <property type="entry name" value="MAG_DAG_Lipase"/>
</dbReference>
<keyword evidence="4" id="KW-1185">Reference proteome</keyword>
<dbReference type="AlphaFoldDB" id="A0A368UH84"/>
<accession>A0A368UH84</accession>
<dbReference type="InterPro" id="IPR000073">
    <property type="entry name" value="AB_hydrolase_1"/>
</dbReference>
<dbReference type="PaxDb" id="3847-GLYMA19G06470.5"/>
<dbReference type="PANTHER" id="PTHR11614">
    <property type="entry name" value="PHOSPHOLIPASE-RELATED"/>
    <property type="match status" value="1"/>
</dbReference>
<dbReference type="GO" id="GO:0016020">
    <property type="term" value="C:membrane"/>
    <property type="evidence" value="ECO:0000318"/>
    <property type="project" value="GO_Central"/>
</dbReference>
<dbReference type="InterPro" id="IPR022742">
    <property type="entry name" value="Hydrolase_4"/>
</dbReference>
<organism evidence="2">
    <name type="scientific">Glycine max</name>
    <name type="common">Soybean</name>
    <name type="synonym">Glycine hispida</name>
    <dbReference type="NCBI Taxonomy" id="3847"/>
    <lineage>
        <taxon>Eukaryota</taxon>
        <taxon>Viridiplantae</taxon>
        <taxon>Streptophyta</taxon>
        <taxon>Embryophyta</taxon>
        <taxon>Tracheophyta</taxon>
        <taxon>Spermatophyta</taxon>
        <taxon>Magnoliopsida</taxon>
        <taxon>eudicotyledons</taxon>
        <taxon>Gunneridae</taxon>
        <taxon>Pentapetalae</taxon>
        <taxon>rosids</taxon>
        <taxon>fabids</taxon>
        <taxon>Fabales</taxon>
        <taxon>Fabaceae</taxon>
        <taxon>Papilionoideae</taxon>
        <taxon>50 kb inversion clade</taxon>
        <taxon>NPAAA clade</taxon>
        <taxon>indigoferoid/millettioid clade</taxon>
        <taxon>Phaseoleae</taxon>
        <taxon>Glycine</taxon>
        <taxon>Glycine subgen. Soja</taxon>
    </lineage>
</organism>
<gene>
    <name evidence="3" type="primary">LOC100815392</name>
    <name evidence="2" type="ORF">GLYMA_19G047400</name>
</gene>
<evidence type="ECO:0000313" key="2">
    <source>
        <dbReference type="EMBL" id="RCW18786.1"/>
    </source>
</evidence>
<proteinExistence type="predicted"/>
<name>A0A368UH84_SOYBN</name>
<dbReference type="ExpressionAtlas" id="A0A368UH84">
    <property type="expression patterns" value="baseline and differential"/>
</dbReference>
<reference evidence="3" key="3">
    <citation type="submission" date="2019-01" db="UniProtKB">
        <authorList>
            <consortium name="EnsemblPlants"/>
        </authorList>
    </citation>
    <scope>IDENTIFICATION</scope>
    <source>
        <strain evidence="3">Williams 82</strain>
    </source>
</reference>
<sequence>MIKSILTQRPTKLYWCYPLNEFRAAFCVQKKRSNRTEVIKVPIMGIPGVDRELKKILKANMDEVGARRRAREAFKNIQLGIDHILFKTPCDGIKMEESYEKNSKGLEIFCKSWLPSASKPKAAVFYCHGYGDTCSFFFEGIARKLASSGYAVFAMDYPGFGLSEGLHCYIHSFDGLVDDVIEHYSKIKENPEFHSLPSFLFGQSMGGAVALKIHLKQPKAWDGAILVAPMCKIADDMVPPKFLTHILIGLANVLPKHKLVPNKDLAEAAFRDLKKREQTAYNVVAYKDKPRLKSAVEMLKTTEEIEQRLKEVSLPIFILHGEADTVTDPSVSKALYENASCSDKKLQLYKDAYHALLEGEPDEIITQVFGDIISWLDEHSLTHNQSSS</sequence>
<evidence type="ECO:0000313" key="3">
    <source>
        <dbReference type="EnsemblPlants" id="RCW18786"/>
    </source>
</evidence>
<dbReference type="SUPFAM" id="SSF53474">
    <property type="entry name" value="alpha/beta-Hydrolases"/>
    <property type="match status" value="1"/>
</dbReference>
<dbReference type="STRING" id="3847.A0A368UH84"/>
<dbReference type="RefSeq" id="XP_006603994.1">
    <property type="nucleotide sequence ID" value="XM_006603931.4"/>
</dbReference>
<reference evidence="2" key="2">
    <citation type="submission" date="2018-07" db="EMBL/GenBank/DDBJ databases">
        <title>WGS assembly of Glycine max.</title>
        <authorList>
            <person name="Schmutz J."/>
            <person name="Cannon S."/>
            <person name="Schlueter J."/>
            <person name="Ma J."/>
            <person name="Mitros T."/>
            <person name="Nelson W."/>
            <person name="Hyten D."/>
            <person name="Song Q."/>
            <person name="Thelen J."/>
            <person name="Cheng J."/>
            <person name="Xu D."/>
            <person name="Hellsten U."/>
            <person name="May G."/>
            <person name="Yu Y."/>
            <person name="Sakurai T."/>
            <person name="Umezawa T."/>
            <person name="Bhattacharyya M."/>
            <person name="Sandhu D."/>
            <person name="Valliyodan B."/>
            <person name="Lindquist E."/>
            <person name="Peto M."/>
            <person name="Grant D."/>
            <person name="Shu S."/>
            <person name="Goodstein D."/>
            <person name="Barry K."/>
            <person name="Futrell-Griggs M."/>
            <person name="Abernathy B."/>
            <person name="Du J."/>
            <person name="Tian Z."/>
            <person name="Zhu L."/>
            <person name="Gill N."/>
            <person name="Joshi T."/>
            <person name="Libault M."/>
            <person name="Sethuraman A."/>
            <person name="Zhang X."/>
            <person name="Shinozaki K."/>
            <person name="Nguyen H."/>
            <person name="Wing R."/>
            <person name="Cregan P."/>
            <person name="Specht J."/>
            <person name="Grimwood J."/>
            <person name="Rokhsar D."/>
            <person name="Stacey G."/>
            <person name="Shoemaker R."/>
            <person name="Jackson S."/>
        </authorList>
    </citation>
    <scope>NUCLEOTIDE SEQUENCE</scope>
    <source>
        <tissue evidence="2">Callus</tissue>
    </source>
</reference>
<dbReference type="EMBL" id="CM000852">
    <property type="protein sequence ID" value="RCW18786.1"/>
    <property type="molecule type" value="Genomic_DNA"/>
</dbReference>
<dbReference type="GO" id="GO:0016298">
    <property type="term" value="F:lipase activity"/>
    <property type="evidence" value="ECO:0000318"/>
    <property type="project" value="GO_Central"/>
</dbReference>
<dbReference type="InterPro" id="IPR029058">
    <property type="entry name" value="AB_hydrolase_fold"/>
</dbReference>
<dbReference type="PRINTS" id="PR00111">
    <property type="entry name" value="ABHYDROLASE"/>
</dbReference>
<evidence type="ECO:0000313" key="4">
    <source>
        <dbReference type="Proteomes" id="UP000008827"/>
    </source>
</evidence>
<dbReference type="GeneID" id="100815392"/>
<dbReference type="Gene3D" id="3.40.50.1820">
    <property type="entry name" value="alpha/beta hydrolase"/>
    <property type="match status" value="1"/>
</dbReference>
<dbReference type="FunFam" id="3.40.50.1820:FF:000054">
    <property type="entry name" value="Alpha/beta-Hydrolases superfamily protein"/>
    <property type="match status" value="1"/>
</dbReference>
<dbReference type="OrthoDB" id="2498029at2759"/>
<reference evidence="2 3" key="1">
    <citation type="journal article" date="2010" name="Nature">
        <title>Genome sequence of the palaeopolyploid soybean.</title>
        <authorList>
            <person name="Schmutz J."/>
            <person name="Cannon S.B."/>
            <person name="Schlueter J."/>
            <person name="Ma J."/>
            <person name="Mitros T."/>
            <person name="Nelson W."/>
            <person name="Hyten D.L."/>
            <person name="Song Q."/>
            <person name="Thelen J.J."/>
            <person name="Cheng J."/>
            <person name="Xu D."/>
            <person name="Hellsten U."/>
            <person name="May G.D."/>
            <person name="Yu Y."/>
            <person name="Sakurai T."/>
            <person name="Umezawa T."/>
            <person name="Bhattacharyya M.K."/>
            <person name="Sandhu D."/>
            <person name="Valliyodan B."/>
            <person name="Lindquist E."/>
            <person name="Peto M."/>
            <person name="Grant D."/>
            <person name="Shu S."/>
            <person name="Goodstein D."/>
            <person name="Barry K."/>
            <person name="Futrell-Griggs M."/>
            <person name="Abernathy B."/>
            <person name="Du J."/>
            <person name="Tian Z."/>
            <person name="Zhu L."/>
            <person name="Gill N."/>
            <person name="Joshi T."/>
            <person name="Libault M."/>
            <person name="Sethuraman A."/>
            <person name="Zhang X.-C."/>
            <person name="Shinozaki K."/>
            <person name="Nguyen H.T."/>
            <person name="Wing R.A."/>
            <person name="Cregan P."/>
            <person name="Specht J."/>
            <person name="Grimwood J."/>
            <person name="Rokhsar D."/>
            <person name="Stacey G."/>
            <person name="Shoemaker R.C."/>
            <person name="Jackson S.A."/>
        </authorList>
    </citation>
    <scope>NUCLEOTIDE SEQUENCE [LARGE SCALE GENOMIC DNA]</scope>
    <source>
        <strain evidence="3">cv. Williams 82</strain>
        <tissue evidence="2">Callus</tissue>
    </source>
</reference>
<feature type="domain" description="Serine aminopeptidase S33" evidence="1">
    <location>
        <begin position="119"/>
        <end position="361"/>
    </location>
</feature>
<protein>
    <recommendedName>
        <fullName evidence="1">Serine aminopeptidase S33 domain-containing protein</fullName>
    </recommendedName>
</protein>
<dbReference type="Gramene" id="RCW18786">
    <property type="protein sequence ID" value="RCW18786"/>
    <property type="gene ID" value="GLYMA_19G047400"/>
</dbReference>
<evidence type="ECO:0000259" key="1">
    <source>
        <dbReference type="Pfam" id="PF12146"/>
    </source>
</evidence>
<dbReference type="Proteomes" id="UP000008827">
    <property type="component" value="Chromosome 19"/>
</dbReference>
<dbReference type="SMR" id="A0A368UH84"/>
<dbReference type="Pfam" id="PF12146">
    <property type="entry name" value="Hydrolase_4"/>
    <property type="match status" value="1"/>
</dbReference>